<protein>
    <recommendedName>
        <fullName evidence="1">SCAN box domain-containing protein</fullName>
    </recommendedName>
</protein>
<feature type="domain" description="SCAN box" evidence="1">
    <location>
        <begin position="74"/>
        <end position="152"/>
    </location>
</feature>
<dbReference type="SMART" id="SM00431">
    <property type="entry name" value="SCAN"/>
    <property type="match status" value="1"/>
</dbReference>
<reference evidence="2" key="3">
    <citation type="submission" date="2025-09" db="UniProtKB">
        <authorList>
            <consortium name="Ensembl"/>
        </authorList>
    </citation>
    <scope>IDENTIFICATION</scope>
</reference>
<evidence type="ECO:0000259" key="1">
    <source>
        <dbReference type="PROSITE" id="PS50804"/>
    </source>
</evidence>
<dbReference type="InterPro" id="IPR003309">
    <property type="entry name" value="SCAN_dom"/>
</dbReference>
<dbReference type="GeneTree" id="ENSGT00940000159113"/>
<keyword evidence="3" id="KW-1185">Reference proteome</keyword>
<dbReference type="Proteomes" id="UP000694620">
    <property type="component" value="Chromosome 14"/>
</dbReference>
<reference evidence="2" key="1">
    <citation type="submission" date="2021-06" db="EMBL/GenBank/DDBJ databases">
        <authorList>
            <consortium name="Wellcome Sanger Institute Data Sharing"/>
        </authorList>
    </citation>
    <scope>NUCLEOTIDE SEQUENCE [LARGE SCALE GENOMIC DNA]</scope>
</reference>
<accession>A0A8C4ST54</accession>
<dbReference type="PANTHER" id="PTHR46888:SF1">
    <property type="entry name" value="RIBONUCLEASE H"/>
    <property type="match status" value="1"/>
</dbReference>
<dbReference type="Gene3D" id="1.10.4020.10">
    <property type="entry name" value="DNA breaking-rejoining enzymes"/>
    <property type="match status" value="1"/>
</dbReference>
<dbReference type="SUPFAM" id="SSF47353">
    <property type="entry name" value="Retrovirus capsid dimerization domain-like"/>
    <property type="match status" value="1"/>
</dbReference>
<sequence>MTPQDDPAAFLKTFERVARHHHWPEETWALRLAPLLCGEAQLAYAGLADTDAESYTKVKETILRHFKTASDLYRQEFRSLKMLPGDCPRFVAQRLNDLANLWLKPVEAEKMKLFDKVVLEQFLNILPKETQEWVKMLQPEDLEAAVIYTESFTEDTESVSESTGKLASEPRMGPASSHMAGYVLPSGKVASSIGAAPPRLREQIVSPYHCENTLNTVRAGADGVQMNLLLQLKGKSKIYKCIMYCTSNGTLQIHLT</sequence>
<dbReference type="Ensembl" id="ENSECRT00000022214.1">
    <property type="protein sequence ID" value="ENSECRP00000021747.1"/>
    <property type="gene ID" value="ENSECRG00000014692.1"/>
</dbReference>
<proteinExistence type="predicted"/>
<organism evidence="2 3">
    <name type="scientific">Erpetoichthys calabaricus</name>
    <name type="common">Rope fish</name>
    <name type="synonym">Calamoichthys calabaricus</name>
    <dbReference type="NCBI Taxonomy" id="27687"/>
    <lineage>
        <taxon>Eukaryota</taxon>
        <taxon>Metazoa</taxon>
        <taxon>Chordata</taxon>
        <taxon>Craniata</taxon>
        <taxon>Vertebrata</taxon>
        <taxon>Euteleostomi</taxon>
        <taxon>Actinopterygii</taxon>
        <taxon>Polypteriformes</taxon>
        <taxon>Polypteridae</taxon>
        <taxon>Erpetoichthys</taxon>
    </lineage>
</organism>
<dbReference type="AlphaFoldDB" id="A0A8C4ST54"/>
<dbReference type="PROSITE" id="PS50804">
    <property type="entry name" value="SCAN_BOX"/>
    <property type="match status" value="1"/>
</dbReference>
<dbReference type="Pfam" id="PF02023">
    <property type="entry name" value="SCAN"/>
    <property type="match status" value="1"/>
</dbReference>
<reference evidence="2" key="2">
    <citation type="submission" date="2025-08" db="UniProtKB">
        <authorList>
            <consortium name="Ensembl"/>
        </authorList>
    </citation>
    <scope>IDENTIFICATION</scope>
</reference>
<evidence type="ECO:0000313" key="3">
    <source>
        <dbReference type="Proteomes" id="UP000694620"/>
    </source>
</evidence>
<dbReference type="PANTHER" id="PTHR46888">
    <property type="entry name" value="ZINC KNUCKLE DOMAINCONTAINING PROTEIN-RELATED"/>
    <property type="match status" value="1"/>
</dbReference>
<dbReference type="InterPro" id="IPR038269">
    <property type="entry name" value="SCAN_sf"/>
</dbReference>
<evidence type="ECO:0000313" key="2">
    <source>
        <dbReference type="Ensembl" id="ENSECRP00000021747.1"/>
    </source>
</evidence>
<name>A0A8C4ST54_ERPCA</name>